<dbReference type="InterPro" id="IPR045155">
    <property type="entry name" value="Beta-lactam_cat"/>
</dbReference>
<dbReference type="GO" id="GO:0030655">
    <property type="term" value="P:beta-lactam antibiotic catabolic process"/>
    <property type="evidence" value="ECO:0007669"/>
    <property type="project" value="InterPro"/>
</dbReference>
<dbReference type="PANTHER" id="PTHR35333">
    <property type="entry name" value="BETA-LACTAMASE"/>
    <property type="match status" value="1"/>
</dbReference>
<dbReference type="KEGG" id="dsc:ABOD76_11345"/>
<dbReference type="GO" id="GO:0046677">
    <property type="term" value="P:response to antibiotic"/>
    <property type="evidence" value="ECO:0007669"/>
    <property type="project" value="InterPro"/>
</dbReference>
<dbReference type="PANTHER" id="PTHR35333:SF4">
    <property type="entry name" value="SLR0121 PROTEIN"/>
    <property type="match status" value="1"/>
</dbReference>
<evidence type="ECO:0000259" key="1">
    <source>
        <dbReference type="Pfam" id="PF13354"/>
    </source>
</evidence>
<dbReference type="Pfam" id="PF13354">
    <property type="entry name" value="Beta-lactamase2"/>
    <property type="match status" value="1"/>
</dbReference>
<proteinExistence type="predicted"/>
<dbReference type="RefSeq" id="WP_350244960.1">
    <property type="nucleotide sequence ID" value="NZ_CP158299.1"/>
</dbReference>
<feature type="domain" description="Beta-lactamase class A catalytic" evidence="1">
    <location>
        <begin position="91"/>
        <end position="336"/>
    </location>
</feature>
<organism evidence="2">
    <name type="scientific">Deinococcus sonorensis KR-87</name>
    <dbReference type="NCBI Taxonomy" id="694439"/>
    <lineage>
        <taxon>Bacteria</taxon>
        <taxon>Thermotogati</taxon>
        <taxon>Deinococcota</taxon>
        <taxon>Deinococci</taxon>
        <taxon>Deinococcales</taxon>
        <taxon>Deinococcaceae</taxon>
        <taxon>Deinococcus</taxon>
    </lineage>
</organism>
<dbReference type="GO" id="GO:0008800">
    <property type="term" value="F:beta-lactamase activity"/>
    <property type="evidence" value="ECO:0007669"/>
    <property type="project" value="InterPro"/>
</dbReference>
<dbReference type="EMBL" id="CP158299">
    <property type="protein sequence ID" value="XBV86872.1"/>
    <property type="molecule type" value="Genomic_DNA"/>
</dbReference>
<dbReference type="SUPFAM" id="SSF56601">
    <property type="entry name" value="beta-lactamase/transpeptidase-like"/>
    <property type="match status" value="1"/>
</dbReference>
<accession>A0AAU7UE47</accession>
<gene>
    <name evidence="2" type="ORF">ABOD76_11345</name>
</gene>
<dbReference type="InterPro" id="IPR012338">
    <property type="entry name" value="Beta-lactam/transpept-like"/>
</dbReference>
<sequence>MLRPSPGPLSAAHPTGRGRLRRALGGLCCVLGSLVGAAPLPAGPATCGPGVTAPAPATPLPASVSGRVDFYAARYDPRTLQPKAALALGQANAVHPLASSFKPLVVQAILQDVDAGRFTLSHTFTATAATRSIEGYPPGPTALSELVKRAIVRSDNTASDLLQLAYGPVRLARRVQQLSPCTTVLLTTKAWWAAQAGLSAGVLGPDTGAGALAYAGLPFDQRLQQAGRLIAASQQVSGPQVEAALDRYFHGPQYLPALELALQNTSTPQAYTDLMVRTLSGAGLQAETRQLFRRVLAAGCCQPKLPRLRASYWASKAGSGWRLLTLTGLVELPGGDLLAYSYFNDNSATTDAELMELQLPVVVRWIESGLLSLASP</sequence>
<keyword evidence="2" id="KW-0378">Hydrolase</keyword>
<name>A0AAU7UE47_9DEIO</name>
<reference evidence="2" key="1">
    <citation type="submission" date="2024-06" db="EMBL/GenBank/DDBJ databases">
        <title>Draft Genome Sequence of Deinococcus sonorensis Type Strain KR-87, a Biofilm Producing Representative of the Genus Deinococcus.</title>
        <authorList>
            <person name="Boren L.S."/>
            <person name="Grosso R.A."/>
            <person name="Hugenberg-Cox A.N."/>
            <person name="Hill J.T.E."/>
            <person name="Albert C.M."/>
            <person name="Tuohy J.M."/>
        </authorList>
    </citation>
    <scope>NUCLEOTIDE SEQUENCE</scope>
    <source>
        <strain evidence="2">KR-87</strain>
    </source>
</reference>
<protein>
    <submittedName>
        <fullName evidence="2">Serine hydrolase</fullName>
    </submittedName>
</protein>
<dbReference type="InterPro" id="IPR000871">
    <property type="entry name" value="Beta-lactam_class-A"/>
</dbReference>
<dbReference type="AlphaFoldDB" id="A0AAU7UE47"/>
<dbReference type="Gene3D" id="3.40.710.10">
    <property type="entry name" value="DD-peptidase/beta-lactamase superfamily"/>
    <property type="match status" value="1"/>
</dbReference>
<evidence type="ECO:0000313" key="2">
    <source>
        <dbReference type="EMBL" id="XBV86872.1"/>
    </source>
</evidence>